<reference evidence="1" key="1">
    <citation type="submission" date="2024-09" db="EMBL/GenBank/DDBJ databases">
        <title>Black Yeasts Isolated from many extreme environments.</title>
        <authorList>
            <person name="Coleine C."/>
            <person name="Stajich J.E."/>
            <person name="Selbmann L."/>
        </authorList>
    </citation>
    <scope>NUCLEOTIDE SEQUENCE</scope>
    <source>
        <strain evidence="1">CCFEE 5737</strain>
    </source>
</reference>
<proteinExistence type="predicted"/>
<organism evidence="1 2">
    <name type="scientific">Coniosporium uncinatum</name>
    <dbReference type="NCBI Taxonomy" id="93489"/>
    <lineage>
        <taxon>Eukaryota</taxon>
        <taxon>Fungi</taxon>
        <taxon>Dikarya</taxon>
        <taxon>Ascomycota</taxon>
        <taxon>Pezizomycotina</taxon>
        <taxon>Dothideomycetes</taxon>
        <taxon>Dothideomycetes incertae sedis</taxon>
        <taxon>Coniosporium</taxon>
    </lineage>
</organism>
<dbReference type="EMBL" id="JAWDJW010006341">
    <property type="protein sequence ID" value="KAK3065282.1"/>
    <property type="molecule type" value="Genomic_DNA"/>
</dbReference>
<keyword evidence="2" id="KW-1185">Reference proteome</keyword>
<name>A0ACC3DCX4_9PEZI</name>
<sequence length="702" mass="78832">MRFSLLCLLVSLPSSFRGLAAADPAPPPAVAPTPSPEPEAEDAWTIPHPAVFNGQDVPPITFFSPYCGHCKAFAPTFQTFYEFYYTSDPLPTQKKESQKPEGDHLNSFTRYYDFKFAKVDCVANGDACAKAEVHSFPTVVIFKDGKEVKRSVGNKRMSVLSEFMEETLETIKPGSRPKEGLALPEVGAKSVDPSVKPTEPESKDKNPAAGASAASKHNEVASAAATETASATVEVSTKPTSTANPDGKSVDLNQESFQQLVTKSMEPWFIKFYAPWCHHCQAMAPNWKEMALEMKGKLNIGEANCDIEKKLCKDARVQAYPTLQFFRAGERAEYSGLRNVGDLISYAKKAVELGTGVPDVTSEQFEKMEEAEEVIFIYFYDHATTSEDFVALERLTLSLIGHAKMIKTKDPKLVERFKISTWPRLVVSRDGKPAYYEHLAPKEMRDTRMMLQWMKTVWTPLVPELTASNAQEVMNGKLVVLAVLSRDRADEFVMARRELKSAALEWLDKEEQKFHLERQELRDAKQLRIEEAEHRNDEKAINSAKEIKINMDKIARKPVGFAWVDGVFWERWIRTTYGIDVKEGEKVVINDEANRRYWDTTITGNHIMPSRTSILETLPKVISSKPQISPKYTSSAPLRTLVYIGHFWSAHPFITLSGLVVAVIAFGYWWRNQLRRAGRSGSGNYFQLDGEKGLLGSNGKAD</sequence>
<dbReference type="Proteomes" id="UP001186974">
    <property type="component" value="Unassembled WGS sequence"/>
</dbReference>
<protein>
    <submittedName>
        <fullName evidence="1">Uncharacterized protein</fullName>
    </submittedName>
</protein>
<evidence type="ECO:0000313" key="2">
    <source>
        <dbReference type="Proteomes" id="UP001186974"/>
    </source>
</evidence>
<accession>A0ACC3DCX4</accession>
<comment type="caution">
    <text evidence="1">The sequence shown here is derived from an EMBL/GenBank/DDBJ whole genome shotgun (WGS) entry which is preliminary data.</text>
</comment>
<gene>
    <name evidence="1" type="ORF">LTS18_003156</name>
</gene>
<evidence type="ECO:0000313" key="1">
    <source>
        <dbReference type="EMBL" id="KAK3065282.1"/>
    </source>
</evidence>